<dbReference type="InterPro" id="IPR016181">
    <property type="entry name" value="Acyl_CoA_acyltransferase"/>
</dbReference>
<organism evidence="2 3">
    <name type="scientific">Rossellomorea vietnamensis</name>
    <dbReference type="NCBI Taxonomy" id="218284"/>
    <lineage>
        <taxon>Bacteria</taxon>
        <taxon>Bacillati</taxon>
        <taxon>Bacillota</taxon>
        <taxon>Bacilli</taxon>
        <taxon>Bacillales</taxon>
        <taxon>Bacillaceae</taxon>
        <taxon>Rossellomorea</taxon>
    </lineage>
</organism>
<dbReference type="SUPFAM" id="SSF55729">
    <property type="entry name" value="Acyl-CoA N-acyltransferases (Nat)"/>
    <property type="match status" value="1"/>
</dbReference>
<dbReference type="CDD" id="cd04301">
    <property type="entry name" value="NAT_SF"/>
    <property type="match status" value="1"/>
</dbReference>
<evidence type="ECO:0000313" key="3">
    <source>
        <dbReference type="Proteomes" id="UP000325182"/>
    </source>
</evidence>
<sequence>MYSKKLYVFQKDKPFAAEIRSYDHSDFPGLIRVQQESFPPPFPSDLWWNEEQLSNHIKLFPEGALCIEVEGEIAGSITGMITCFDPAKINHSWSELTGNGYINTHEPNGNALYIVDIGVSPKYRGLGLGKALMNSMYEVVIQLRLQQLIGGGRMPGYGKAANKMSAAEYLEAVVKGELHDKVISFLLRCGRLPVGVIPDYIEDEESRNYAALMEWRNPFLSN</sequence>
<dbReference type="AlphaFoldDB" id="A0A5D4MDA5"/>
<protein>
    <submittedName>
        <fullName evidence="2">GNAT family N-acetyltransferase</fullName>
    </submittedName>
</protein>
<dbReference type="RefSeq" id="WP_113926678.1">
    <property type="nucleotide sequence ID" value="NZ_VTEG01000006.1"/>
</dbReference>
<dbReference type="PROSITE" id="PS51186">
    <property type="entry name" value="GNAT"/>
    <property type="match status" value="1"/>
</dbReference>
<dbReference type="EMBL" id="VTEG01000006">
    <property type="protein sequence ID" value="TYR99323.1"/>
    <property type="molecule type" value="Genomic_DNA"/>
</dbReference>
<dbReference type="GO" id="GO:0016747">
    <property type="term" value="F:acyltransferase activity, transferring groups other than amino-acyl groups"/>
    <property type="evidence" value="ECO:0007669"/>
    <property type="project" value="InterPro"/>
</dbReference>
<comment type="caution">
    <text evidence="2">The sequence shown here is derived from an EMBL/GenBank/DDBJ whole genome shotgun (WGS) entry which is preliminary data.</text>
</comment>
<accession>A0A5D4MDA5</accession>
<reference evidence="2 3" key="1">
    <citation type="submission" date="2019-08" db="EMBL/GenBank/DDBJ databases">
        <title>Bacillus genomes from the desert of Cuatro Cienegas, Coahuila.</title>
        <authorList>
            <person name="Olmedo-Alvarez G."/>
        </authorList>
    </citation>
    <scope>NUCLEOTIDE SEQUENCE [LARGE SCALE GENOMIC DNA]</scope>
    <source>
        <strain evidence="2 3">CH128b_4D</strain>
    </source>
</reference>
<evidence type="ECO:0000313" key="2">
    <source>
        <dbReference type="EMBL" id="TYR99323.1"/>
    </source>
</evidence>
<dbReference type="InterPro" id="IPR000182">
    <property type="entry name" value="GNAT_dom"/>
</dbReference>
<feature type="domain" description="N-acetyltransferase" evidence="1">
    <location>
        <begin position="17"/>
        <end position="218"/>
    </location>
</feature>
<dbReference type="Gene3D" id="3.40.630.30">
    <property type="match status" value="1"/>
</dbReference>
<keyword evidence="2" id="KW-0808">Transferase</keyword>
<name>A0A5D4MDA5_9BACI</name>
<dbReference type="Pfam" id="PF00583">
    <property type="entry name" value="Acetyltransf_1"/>
    <property type="match status" value="1"/>
</dbReference>
<gene>
    <name evidence="2" type="ORF">FZC84_11250</name>
</gene>
<proteinExistence type="predicted"/>
<evidence type="ECO:0000259" key="1">
    <source>
        <dbReference type="PROSITE" id="PS51186"/>
    </source>
</evidence>
<dbReference type="Proteomes" id="UP000325182">
    <property type="component" value="Unassembled WGS sequence"/>
</dbReference>